<accession>A0A1E4TCX4</accession>
<dbReference type="Gene3D" id="1.10.10.1340">
    <property type="entry name" value="Mediator of RNA polymerase II, submodule Med31 (Soh1)"/>
    <property type="match status" value="1"/>
</dbReference>
<dbReference type="GO" id="GO:0032968">
    <property type="term" value="P:positive regulation of transcription elongation by RNA polymerase II"/>
    <property type="evidence" value="ECO:0007669"/>
    <property type="project" value="EnsemblFungi"/>
</dbReference>
<evidence type="ECO:0000256" key="1">
    <source>
        <dbReference type="ARBA" id="ARBA00004123"/>
    </source>
</evidence>
<dbReference type="GO" id="GO:0060261">
    <property type="term" value="P:positive regulation of transcription initiation by RNA polymerase II"/>
    <property type="evidence" value="ECO:0007669"/>
    <property type="project" value="EnsemblFungi"/>
</dbReference>
<evidence type="ECO:0000256" key="4">
    <source>
        <dbReference type="ARBA" id="ARBA00023015"/>
    </source>
</evidence>
<evidence type="ECO:0000256" key="3">
    <source>
        <dbReference type="ARBA" id="ARBA00019660"/>
    </source>
</evidence>
<dbReference type="InterPro" id="IPR008831">
    <property type="entry name" value="Mediator_Med31"/>
</dbReference>
<evidence type="ECO:0000313" key="9">
    <source>
        <dbReference type="EMBL" id="ODV89589.1"/>
    </source>
</evidence>
<keyword evidence="5 8" id="KW-0010">Activator</keyword>
<dbReference type="AlphaFoldDB" id="A0A1E4TCX4"/>
<sequence length="121" mass="14547">MTEELSPSRFEVELEFVQSLAHPFYVNFLAQNQYFEKPEFLQYLQYLEYWRQQPYRDYLVYPNCLHVLTLLQQKSFRDQIARGDIAKMVMDDMYAQWLEKGRTAEVNSDNDADVKNEGVEM</sequence>
<dbReference type="GO" id="GO:0003713">
    <property type="term" value="F:transcription coactivator activity"/>
    <property type="evidence" value="ECO:0007669"/>
    <property type="project" value="EnsemblFungi"/>
</dbReference>
<evidence type="ECO:0000256" key="2">
    <source>
        <dbReference type="ARBA" id="ARBA00006378"/>
    </source>
</evidence>
<evidence type="ECO:0000256" key="7">
    <source>
        <dbReference type="ARBA" id="ARBA00023242"/>
    </source>
</evidence>
<dbReference type="GO" id="GO:0016592">
    <property type="term" value="C:mediator complex"/>
    <property type="evidence" value="ECO:0007669"/>
    <property type="project" value="EnsemblFungi"/>
</dbReference>
<dbReference type="Proteomes" id="UP000095023">
    <property type="component" value="Unassembled WGS sequence"/>
</dbReference>
<keyword evidence="7 8" id="KW-0539">Nucleus</keyword>
<reference evidence="10" key="1">
    <citation type="submission" date="2016-02" db="EMBL/GenBank/DDBJ databases">
        <title>Comparative genomics of biotechnologically important yeasts.</title>
        <authorList>
            <consortium name="DOE Joint Genome Institute"/>
            <person name="Riley R."/>
            <person name="Haridas S."/>
            <person name="Wolfe K.H."/>
            <person name="Lopes M.R."/>
            <person name="Hittinger C.T."/>
            <person name="Goker M."/>
            <person name="Salamov A."/>
            <person name="Wisecaver J."/>
            <person name="Long T.M."/>
            <person name="Aerts A.L."/>
            <person name="Barry K."/>
            <person name="Choi C."/>
            <person name="Clum A."/>
            <person name="Coughlan A.Y."/>
            <person name="Deshpande S."/>
            <person name="Douglass A.P."/>
            <person name="Hanson S.J."/>
            <person name="Klenk H.-P."/>
            <person name="Labutti K."/>
            <person name="Lapidus A."/>
            <person name="Lindquist E."/>
            <person name="Lipzen A."/>
            <person name="Meier-Kolthoff J.P."/>
            <person name="Ohm R.A."/>
            <person name="Otillar R.P."/>
            <person name="Pangilinan J."/>
            <person name="Peng Y."/>
            <person name="Rokas A."/>
            <person name="Rosa C.A."/>
            <person name="Scheuner C."/>
            <person name="Sibirny A.A."/>
            <person name="Slot J.C."/>
            <person name="Stielow J.B."/>
            <person name="Sun H."/>
            <person name="Kurtzman C.P."/>
            <person name="Blackwell M."/>
            <person name="Jeffries T.W."/>
            <person name="Grigoriev I.V."/>
        </authorList>
    </citation>
    <scope>NUCLEOTIDE SEQUENCE [LARGE SCALE GENOMIC DNA]</scope>
    <source>
        <strain evidence="10">NRRL Y-17796</strain>
    </source>
</reference>
<comment type="subcellular location">
    <subcellularLocation>
        <location evidence="1 8">Nucleus</location>
    </subcellularLocation>
</comment>
<evidence type="ECO:0000256" key="8">
    <source>
        <dbReference type="RuleBase" id="RU364129"/>
    </source>
</evidence>
<dbReference type="GO" id="GO:0070847">
    <property type="term" value="C:core mediator complex"/>
    <property type="evidence" value="ECO:0007669"/>
    <property type="project" value="EnsemblFungi"/>
</dbReference>
<dbReference type="OrthoDB" id="10257739at2759"/>
<proteinExistence type="inferred from homology"/>
<dbReference type="GO" id="GO:0006281">
    <property type="term" value="P:DNA repair"/>
    <property type="evidence" value="ECO:0007669"/>
    <property type="project" value="EnsemblFungi"/>
</dbReference>
<protein>
    <recommendedName>
        <fullName evidence="3 8">Mediator of RNA polymerase II transcription subunit 31</fullName>
    </recommendedName>
</protein>
<dbReference type="PANTHER" id="PTHR13186">
    <property type="entry name" value="MEDIATOR OF RNA POLYMERASE II TRANSCRIPTION SUBUNIT 31"/>
    <property type="match status" value="1"/>
</dbReference>
<dbReference type="InterPro" id="IPR038089">
    <property type="entry name" value="Med31_sf"/>
</dbReference>
<comment type="similarity">
    <text evidence="2 8">Belongs to the Mediator complex subunit 31 family.</text>
</comment>
<dbReference type="GO" id="GO:0051123">
    <property type="term" value="P:RNA polymerase II preinitiation complex assembly"/>
    <property type="evidence" value="ECO:0007669"/>
    <property type="project" value="EnsemblFungi"/>
</dbReference>
<dbReference type="EMBL" id="KV453843">
    <property type="protein sequence ID" value="ODV89589.1"/>
    <property type="molecule type" value="Genomic_DNA"/>
</dbReference>
<gene>
    <name evidence="9" type="ORF">CANCADRAFT_4207</name>
</gene>
<name>A0A1E4TCX4_9ASCO</name>
<dbReference type="Pfam" id="PF05669">
    <property type="entry name" value="Med31"/>
    <property type="match status" value="1"/>
</dbReference>
<evidence type="ECO:0000313" key="10">
    <source>
        <dbReference type="Proteomes" id="UP000095023"/>
    </source>
</evidence>
<keyword evidence="10" id="KW-1185">Reference proteome</keyword>
<evidence type="ECO:0000256" key="6">
    <source>
        <dbReference type="ARBA" id="ARBA00023163"/>
    </source>
</evidence>
<comment type="subunit">
    <text evidence="8">Component of the Mediator complex.</text>
</comment>
<organism evidence="9 10">
    <name type="scientific">Tortispora caseinolytica NRRL Y-17796</name>
    <dbReference type="NCBI Taxonomy" id="767744"/>
    <lineage>
        <taxon>Eukaryota</taxon>
        <taxon>Fungi</taxon>
        <taxon>Dikarya</taxon>
        <taxon>Ascomycota</taxon>
        <taxon>Saccharomycotina</taxon>
        <taxon>Trigonopsidomycetes</taxon>
        <taxon>Trigonopsidales</taxon>
        <taxon>Trigonopsidaceae</taxon>
        <taxon>Tortispora</taxon>
    </lineage>
</organism>
<dbReference type="GO" id="GO:0006311">
    <property type="term" value="P:meiotic gene conversion"/>
    <property type="evidence" value="ECO:0007669"/>
    <property type="project" value="EnsemblFungi"/>
</dbReference>
<evidence type="ECO:0000256" key="5">
    <source>
        <dbReference type="ARBA" id="ARBA00023159"/>
    </source>
</evidence>
<comment type="function">
    <text evidence="8">Component of the Mediator complex, a coactivator involved in the regulated transcription of nearly all RNA polymerase II-dependent genes. Mediator functions as a bridge to convey information from gene-specific regulatory proteins to the basal RNA polymerase II transcription machinery. Mediator is recruited to promoters by direct interactions with regulatory proteins and serves as a scaffold for the assembly of a functional preinitiation complex with RNA polymerase II and the general transcription factors.</text>
</comment>
<keyword evidence="4 8" id="KW-0805">Transcription regulation</keyword>
<keyword evidence="6 8" id="KW-0804">Transcription</keyword>